<dbReference type="InterPro" id="IPR037066">
    <property type="entry name" value="Plug_dom_sf"/>
</dbReference>
<dbReference type="SUPFAM" id="SSF56935">
    <property type="entry name" value="Porins"/>
    <property type="match status" value="1"/>
</dbReference>
<evidence type="ECO:0000259" key="6">
    <source>
        <dbReference type="Pfam" id="PF00593"/>
    </source>
</evidence>
<feature type="domain" description="TonB-dependent receptor plug" evidence="7">
    <location>
        <begin position="56"/>
        <end position="156"/>
    </location>
</feature>
<dbReference type="NCBIfam" id="TIGR01782">
    <property type="entry name" value="TonB-Xanth-Caul"/>
    <property type="match status" value="1"/>
</dbReference>
<feature type="signal peptide" evidence="5">
    <location>
        <begin position="1"/>
        <end position="22"/>
    </location>
</feature>
<keyword evidence="8" id="KW-0675">Receptor</keyword>
<dbReference type="RefSeq" id="WP_123327218.1">
    <property type="nucleotide sequence ID" value="NZ_JBHRSX010000008.1"/>
</dbReference>
<dbReference type="Proteomes" id="UP001595477">
    <property type="component" value="Unassembled WGS sequence"/>
</dbReference>
<sequence>MFKRKQLATAVIFALGSTLLYAQEADNAQEEAPEDVEVIEVSGIRASLNKAINIKRQNLQIVDAIVAEDIGKFPDNNVVEALQRVTGVQVTDRTSGEVNTVTIRGLSDVTTTVNGRNIFTSTGRSIALADIPAALLESASVYKTRSASQLGSGLAGQIDVTTQRPFNFEGSQIVFAARGIEQEQVGDLDPNISFLASNRWNTDIGEFGALINVAYARTRFRDQRVTAGAMLPYFTKNAPEPYDMLSRVPGEFWTAGLEEGLPFAAGSTLDINGVDAEYYLSRDAIFGIDSYGDRERPAVSVSFQWAPNDWSEYLFEAFYNGFRTDNQTAMIFKNVEHARLLDPTTPLHIYEGTNIVKAGSSRDSTTTANSFTSGDYFHGETDGYLYALGGTWDFTDDLRVKSELIYQTSEYSNMFFAMRGVPVSLQGRLDFDFNAGGGIPSLEIVDNPETAIDESAITSRDIWRTDQLYDNNYLGEGDALTFKIDAEQYVSWGIIEKIGYGLRYDRRTAQDYDYAGTGGNIATILSELPEGLTFINKDFFDGNANFPDSWASIDARYIANNRQDIRALHGYEDVTDQTPELNFDIEEISQEAYVEADFSTQLGGKTVDGQIGVRVESAERDMLFAGTSGEGSSTSVLPSLVVRYHLMDDLLARFAYTETVRRPGFASLNPTINYGSNLTGLDLKSAGQGNPDLGPVESTNFDLSLEWYFAPQSSVYAAWFKRDIEGFVFDQRRRVTMQGPNDEQPTDYILTQPGNTSDGTLEGWEFGAVYFPEGLPDMLDGLGVQASYTLLDSNQIVREYDVNDQGEIFLSSVLERSMFGVSDNSYSVVAIYEKDDFDMRLSYVWREDFINHYGSATFANPRAVYRRPEQSLNFQMSYDVSENLMVTFDATNLTDEIYQTYYQYPDTNNLDSNLISRTFAVGMRYRM</sequence>
<reference evidence="9" key="1">
    <citation type="journal article" date="2019" name="Int. J. Syst. Evol. Microbiol.">
        <title>The Global Catalogue of Microorganisms (GCM) 10K type strain sequencing project: providing services to taxonomists for standard genome sequencing and annotation.</title>
        <authorList>
            <consortium name="The Broad Institute Genomics Platform"/>
            <consortium name="The Broad Institute Genome Sequencing Center for Infectious Disease"/>
            <person name="Wu L."/>
            <person name="Ma J."/>
        </authorList>
    </citation>
    <scope>NUCLEOTIDE SEQUENCE [LARGE SCALE GENOMIC DNA]</scope>
    <source>
        <strain evidence="9">KCTC 52449</strain>
    </source>
</reference>
<gene>
    <name evidence="8" type="ORF">ACFOEW_02970</name>
</gene>
<feature type="domain" description="TonB-dependent receptor-like beta-barrel" evidence="6">
    <location>
        <begin position="458"/>
        <end position="893"/>
    </location>
</feature>
<evidence type="ECO:0000256" key="1">
    <source>
        <dbReference type="ARBA" id="ARBA00004442"/>
    </source>
</evidence>
<proteinExistence type="inferred from homology"/>
<evidence type="ECO:0000256" key="5">
    <source>
        <dbReference type="SAM" id="SignalP"/>
    </source>
</evidence>
<dbReference type="InterPro" id="IPR036942">
    <property type="entry name" value="Beta-barrel_TonB_sf"/>
</dbReference>
<dbReference type="Gene3D" id="2.40.170.20">
    <property type="entry name" value="TonB-dependent receptor, beta-barrel domain"/>
    <property type="match status" value="1"/>
</dbReference>
<feature type="chain" id="PRO_5046162789" evidence="5">
    <location>
        <begin position="23"/>
        <end position="927"/>
    </location>
</feature>
<keyword evidence="9" id="KW-1185">Reference proteome</keyword>
<evidence type="ECO:0000313" key="9">
    <source>
        <dbReference type="Proteomes" id="UP001595477"/>
    </source>
</evidence>
<comment type="subcellular location">
    <subcellularLocation>
        <location evidence="1 4">Cell outer membrane</location>
    </subcellularLocation>
</comment>
<name>A0ABV7JX95_9ALTE</name>
<dbReference type="Gene3D" id="2.170.130.10">
    <property type="entry name" value="TonB-dependent receptor, plug domain"/>
    <property type="match status" value="1"/>
</dbReference>
<dbReference type="Pfam" id="PF07715">
    <property type="entry name" value="Plug"/>
    <property type="match status" value="1"/>
</dbReference>
<comment type="similarity">
    <text evidence="4">Belongs to the TonB-dependent receptor family.</text>
</comment>
<evidence type="ECO:0000313" key="8">
    <source>
        <dbReference type="EMBL" id="MFC3200781.1"/>
    </source>
</evidence>
<dbReference type="EMBL" id="JBHRSX010000008">
    <property type="protein sequence ID" value="MFC3200781.1"/>
    <property type="molecule type" value="Genomic_DNA"/>
</dbReference>
<dbReference type="Pfam" id="PF00593">
    <property type="entry name" value="TonB_dep_Rec_b-barrel"/>
    <property type="match status" value="1"/>
</dbReference>
<keyword evidence="3" id="KW-0998">Cell outer membrane</keyword>
<evidence type="ECO:0000256" key="3">
    <source>
        <dbReference type="ARBA" id="ARBA00023237"/>
    </source>
</evidence>
<keyword evidence="5" id="KW-0732">Signal</keyword>
<dbReference type="InterPro" id="IPR000531">
    <property type="entry name" value="Beta-barrel_TonB"/>
</dbReference>
<dbReference type="InterPro" id="IPR012910">
    <property type="entry name" value="Plug_dom"/>
</dbReference>
<organism evidence="8 9">
    <name type="scientific">Alteromonas oceani</name>
    <dbReference type="NCBI Taxonomy" id="2071609"/>
    <lineage>
        <taxon>Bacteria</taxon>
        <taxon>Pseudomonadati</taxon>
        <taxon>Pseudomonadota</taxon>
        <taxon>Gammaproteobacteria</taxon>
        <taxon>Alteromonadales</taxon>
        <taxon>Alteromonadaceae</taxon>
        <taxon>Alteromonas/Salinimonas group</taxon>
        <taxon>Alteromonas</taxon>
    </lineage>
</organism>
<dbReference type="PANTHER" id="PTHR40980">
    <property type="entry name" value="PLUG DOMAIN-CONTAINING PROTEIN"/>
    <property type="match status" value="1"/>
</dbReference>
<dbReference type="PANTHER" id="PTHR40980:SF3">
    <property type="entry name" value="TONB-DEPENDENT RECEPTOR-LIKE BETA-BARREL DOMAIN-CONTAINING PROTEIN"/>
    <property type="match status" value="1"/>
</dbReference>
<comment type="caution">
    <text evidence="8">The sequence shown here is derived from an EMBL/GenBank/DDBJ whole genome shotgun (WGS) entry which is preliminary data.</text>
</comment>
<dbReference type="InterPro" id="IPR010104">
    <property type="entry name" value="TonB_rcpt_bac"/>
</dbReference>
<accession>A0ABV7JX95</accession>
<evidence type="ECO:0000256" key="2">
    <source>
        <dbReference type="ARBA" id="ARBA00023136"/>
    </source>
</evidence>
<keyword evidence="2 4" id="KW-0472">Membrane</keyword>
<evidence type="ECO:0000256" key="4">
    <source>
        <dbReference type="RuleBase" id="RU003357"/>
    </source>
</evidence>
<keyword evidence="4" id="KW-0798">TonB box</keyword>
<protein>
    <submittedName>
        <fullName evidence="8">TonB-dependent receptor</fullName>
    </submittedName>
</protein>
<evidence type="ECO:0000259" key="7">
    <source>
        <dbReference type="Pfam" id="PF07715"/>
    </source>
</evidence>